<organism evidence="4 5">
    <name type="scientific">Fodinibius salsisoli</name>
    <dbReference type="NCBI Taxonomy" id="2820877"/>
    <lineage>
        <taxon>Bacteria</taxon>
        <taxon>Pseudomonadati</taxon>
        <taxon>Balneolota</taxon>
        <taxon>Balneolia</taxon>
        <taxon>Balneolales</taxon>
        <taxon>Balneolaceae</taxon>
        <taxon>Fodinibius</taxon>
    </lineage>
</organism>
<keyword evidence="4" id="KW-0418">Kinase</keyword>
<dbReference type="Proteomes" id="UP001207918">
    <property type="component" value="Unassembled WGS sequence"/>
</dbReference>
<evidence type="ECO:0000256" key="1">
    <source>
        <dbReference type="ARBA" id="ARBA00004948"/>
    </source>
</evidence>
<evidence type="ECO:0000313" key="4">
    <source>
        <dbReference type="EMBL" id="MCW9705731.1"/>
    </source>
</evidence>
<protein>
    <recommendedName>
        <fullName evidence="2">hydroxymethylpyrimidine kinase</fullName>
        <ecNumber evidence="2">2.7.1.49</ecNumber>
    </recommendedName>
</protein>
<dbReference type="GO" id="GO:0008902">
    <property type="term" value="F:hydroxymethylpyrimidine kinase activity"/>
    <property type="evidence" value="ECO:0007669"/>
    <property type="project" value="UniProtKB-EC"/>
</dbReference>
<name>A0ABT3PII5_9BACT</name>
<dbReference type="InterPro" id="IPR004399">
    <property type="entry name" value="HMP/HMP-P_kinase_dom"/>
</dbReference>
<proteinExistence type="predicted"/>
<evidence type="ECO:0000313" key="5">
    <source>
        <dbReference type="Proteomes" id="UP001207918"/>
    </source>
</evidence>
<evidence type="ECO:0000256" key="2">
    <source>
        <dbReference type="ARBA" id="ARBA00012135"/>
    </source>
</evidence>
<sequence length="237" mass="25225">MTHANSGDSAPAALTIAGSDPSGGAGLQADLKAFSSLGIFGMTAVTALTIGNTTGVYDMIKIDPATVCRQVRAVIEDIPPQSIKTGLMGTKEVIINVAQELEEHTSCPLIVDPVIATKRGDVLASDEEVSAYQSYLLPQAEVVTPNIPEAELLARMQISSPDAMPEAAKQIIDLGCNSVVIKGGYFDEWEQSNDLFYDGETMNWLNSLRIHSKHTHGSGDVFSAAVTAHIIKDKNLL</sequence>
<dbReference type="Pfam" id="PF08543">
    <property type="entry name" value="Phos_pyr_kin"/>
    <property type="match status" value="1"/>
</dbReference>
<evidence type="ECO:0000259" key="3">
    <source>
        <dbReference type="Pfam" id="PF08543"/>
    </source>
</evidence>
<keyword evidence="4" id="KW-0808">Transferase</keyword>
<dbReference type="GO" id="GO:0008972">
    <property type="term" value="F:phosphomethylpyrimidine kinase activity"/>
    <property type="evidence" value="ECO:0007669"/>
    <property type="project" value="UniProtKB-EC"/>
</dbReference>
<dbReference type="EC" id="2.7.1.49" evidence="2"/>
<dbReference type="RefSeq" id="WP_265764395.1">
    <property type="nucleotide sequence ID" value="NZ_JAGGJA010000001.1"/>
</dbReference>
<dbReference type="PANTHER" id="PTHR20858">
    <property type="entry name" value="PHOSPHOMETHYLPYRIMIDINE KINASE"/>
    <property type="match status" value="1"/>
</dbReference>
<dbReference type="NCBIfam" id="TIGR00097">
    <property type="entry name" value="HMP-P_kinase"/>
    <property type="match status" value="1"/>
</dbReference>
<accession>A0ABT3PII5</accession>
<keyword evidence="5" id="KW-1185">Reference proteome</keyword>
<reference evidence="4 5" key="1">
    <citation type="submission" date="2021-03" db="EMBL/GenBank/DDBJ databases">
        <title>Aliifodinibius sp. nov., a new bacterium isolated from saline soil.</title>
        <authorList>
            <person name="Galisteo C."/>
            <person name="De La Haba R."/>
            <person name="Sanchez-Porro C."/>
            <person name="Ventosa A."/>
        </authorList>
    </citation>
    <scope>NUCLEOTIDE SEQUENCE [LARGE SCALE GENOMIC DNA]</scope>
    <source>
        <strain evidence="4 5">1BSP15-2V2</strain>
    </source>
</reference>
<dbReference type="EMBL" id="JAGGJA010000001">
    <property type="protein sequence ID" value="MCW9705731.1"/>
    <property type="molecule type" value="Genomic_DNA"/>
</dbReference>
<gene>
    <name evidence="4" type="primary">thiD</name>
    <name evidence="4" type="ORF">J6I44_02630</name>
</gene>
<feature type="domain" description="Pyridoxamine kinase/Phosphomethylpyrimidine kinase" evidence="3">
    <location>
        <begin position="20"/>
        <end position="236"/>
    </location>
</feature>
<dbReference type="SUPFAM" id="SSF53613">
    <property type="entry name" value="Ribokinase-like"/>
    <property type="match status" value="1"/>
</dbReference>
<dbReference type="InterPro" id="IPR029056">
    <property type="entry name" value="Ribokinase-like"/>
</dbReference>
<dbReference type="InterPro" id="IPR013749">
    <property type="entry name" value="PM/HMP-P_kinase-1"/>
</dbReference>
<comment type="pathway">
    <text evidence="1">Cofactor biosynthesis; thiamine diphosphate biosynthesis.</text>
</comment>
<dbReference type="PANTHER" id="PTHR20858:SF17">
    <property type="entry name" value="HYDROXYMETHYLPYRIMIDINE_PHOSPHOMETHYLPYRIMIDINE KINASE THI20-RELATED"/>
    <property type="match status" value="1"/>
</dbReference>
<comment type="caution">
    <text evidence="4">The sequence shown here is derived from an EMBL/GenBank/DDBJ whole genome shotgun (WGS) entry which is preliminary data.</text>
</comment>
<dbReference type="Gene3D" id="3.40.1190.20">
    <property type="match status" value="1"/>
</dbReference>
<dbReference type="CDD" id="cd01169">
    <property type="entry name" value="HMPP_kinase"/>
    <property type="match status" value="1"/>
</dbReference>